<gene>
    <name evidence="7" type="ORF">EGH21_00545</name>
</gene>
<reference evidence="7 8" key="1">
    <citation type="submission" date="2021-06" db="EMBL/GenBank/DDBJ databases">
        <title>Halomicroarcula sp. a new haloarchaeum isolated from saline soil.</title>
        <authorList>
            <person name="Duran-Viseras A."/>
            <person name="Sanchez-Porro C."/>
            <person name="Ventosa A."/>
        </authorList>
    </citation>
    <scope>NUCLEOTIDE SEQUENCE [LARGE SCALE GENOMIC DNA]</scope>
    <source>
        <strain evidence="7 8">F13</strain>
    </source>
</reference>
<keyword evidence="3 6" id="KW-0812">Transmembrane</keyword>
<dbReference type="InterPro" id="IPR051907">
    <property type="entry name" value="DoxX-like_oxidoreductase"/>
</dbReference>
<name>A0AAW4PKA7_9EURY</name>
<evidence type="ECO:0000256" key="5">
    <source>
        <dbReference type="ARBA" id="ARBA00023136"/>
    </source>
</evidence>
<dbReference type="PANTHER" id="PTHR33452">
    <property type="entry name" value="OXIDOREDUCTASE CATD-RELATED"/>
    <property type="match status" value="1"/>
</dbReference>
<dbReference type="EMBL" id="RKLR01000001">
    <property type="protein sequence ID" value="MBX0321506.1"/>
    <property type="molecule type" value="Genomic_DNA"/>
</dbReference>
<evidence type="ECO:0000313" key="7">
    <source>
        <dbReference type="EMBL" id="MBX0321506.1"/>
    </source>
</evidence>
<keyword evidence="4 6" id="KW-1133">Transmembrane helix</keyword>
<evidence type="ECO:0000256" key="1">
    <source>
        <dbReference type="ARBA" id="ARBA00004651"/>
    </source>
</evidence>
<evidence type="ECO:0000313" key="8">
    <source>
        <dbReference type="Proteomes" id="UP001430377"/>
    </source>
</evidence>
<dbReference type="InterPro" id="IPR032808">
    <property type="entry name" value="DoxX"/>
</dbReference>
<keyword evidence="5 6" id="KW-0472">Membrane</keyword>
<dbReference type="RefSeq" id="WP_220616526.1">
    <property type="nucleotide sequence ID" value="NZ_RKLR01000001.1"/>
</dbReference>
<dbReference type="PANTHER" id="PTHR33452:SF1">
    <property type="entry name" value="INNER MEMBRANE PROTEIN YPHA-RELATED"/>
    <property type="match status" value="1"/>
</dbReference>
<comment type="caution">
    <text evidence="7">The sequence shown here is derived from an EMBL/GenBank/DDBJ whole genome shotgun (WGS) entry which is preliminary data.</text>
</comment>
<dbReference type="Pfam" id="PF07681">
    <property type="entry name" value="DoxX"/>
    <property type="match status" value="1"/>
</dbReference>
<feature type="transmembrane region" description="Helical" evidence="6">
    <location>
        <begin position="122"/>
        <end position="143"/>
    </location>
</feature>
<keyword evidence="8" id="KW-1185">Reference proteome</keyword>
<evidence type="ECO:0000256" key="2">
    <source>
        <dbReference type="ARBA" id="ARBA00022475"/>
    </source>
</evidence>
<evidence type="ECO:0000256" key="6">
    <source>
        <dbReference type="SAM" id="Phobius"/>
    </source>
</evidence>
<feature type="transmembrane region" description="Helical" evidence="6">
    <location>
        <begin position="24"/>
        <end position="41"/>
    </location>
</feature>
<keyword evidence="2" id="KW-1003">Cell membrane</keyword>
<feature type="transmembrane region" description="Helical" evidence="6">
    <location>
        <begin position="91"/>
        <end position="110"/>
    </location>
</feature>
<proteinExistence type="predicted"/>
<evidence type="ECO:0000256" key="3">
    <source>
        <dbReference type="ARBA" id="ARBA00022692"/>
    </source>
</evidence>
<protein>
    <submittedName>
        <fullName evidence="7">DoxX family membrane protein</fullName>
    </submittedName>
</protein>
<comment type="subcellular location">
    <subcellularLocation>
        <location evidence="1">Cell membrane</location>
        <topology evidence="1">Multi-pass membrane protein</topology>
    </subcellularLocation>
</comment>
<dbReference type="Proteomes" id="UP001430377">
    <property type="component" value="Unassembled WGS sequence"/>
</dbReference>
<organism evidence="7 8">
    <name type="scientific">Haloarcula rubra</name>
    <dbReference type="NCBI Taxonomy" id="2487747"/>
    <lineage>
        <taxon>Archaea</taxon>
        <taxon>Methanobacteriati</taxon>
        <taxon>Methanobacteriota</taxon>
        <taxon>Stenosarchaea group</taxon>
        <taxon>Halobacteria</taxon>
        <taxon>Halobacteriales</taxon>
        <taxon>Haloarculaceae</taxon>
        <taxon>Haloarcula</taxon>
    </lineage>
</organism>
<feature type="transmembrane region" description="Helical" evidence="6">
    <location>
        <begin position="149"/>
        <end position="167"/>
    </location>
</feature>
<evidence type="ECO:0000256" key="4">
    <source>
        <dbReference type="ARBA" id="ARBA00022989"/>
    </source>
</evidence>
<dbReference type="AlphaFoldDB" id="A0AAW4PKA7"/>
<dbReference type="GO" id="GO:0005886">
    <property type="term" value="C:plasma membrane"/>
    <property type="evidence" value="ECO:0007669"/>
    <property type="project" value="UniProtKB-SubCell"/>
</dbReference>
<sequence>MSTKQTLQSEILGRDVTFDYSETWVGYSLFLLRIVMGWTLFQGGVTKLVTYLDGNPENNWTAAGFLANAIPEGNPFTGMFVAMAGNPLVDWLNMLGLTLAGLALLLGVLVRFAAFWGAVMMLFYWLAALQGGLLAGLPVAHGWVVDDHIVYAALLFGLGAFGAGRILGLDSYLEDLSVVENNRWLRLLLG</sequence>
<accession>A0AAW4PKA7</accession>